<dbReference type="CDD" id="cd00899">
    <property type="entry name" value="b4GalT"/>
    <property type="match status" value="1"/>
</dbReference>
<feature type="domain" description="Galactosyltransferase N-terminal" evidence="13">
    <location>
        <begin position="148"/>
        <end position="249"/>
    </location>
</feature>
<comment type="function">
    <text evidence="11">Catalyses the transfer of galactose onto proteins or lipids.</text>
</comment>
<keyword evidence="10 11" id="KW-0325">Glycoprotein</keyword>
<evidence type="ECO:0000256" key="1">
    <source>
        <dbReference type="ARBA" id="ARBA00004606"/>
    </source>
</evidence>
<comment type="pathway">
    <text evidence="2 11">Protein modification; protein glycosylation.</text>
</comment>
<evidence type="ECO:0000256" key="8">
    <source>
        <dbReference type="ARBA" id="ARBA00022989"/>
    </source>
</evidence>
<dbReference type="WBParaSite" id="TREG1_15680.4">
    <property type="protein sequence ID" value="TREG1_15680.4"/>
    <property type="gene ID" value="TREG1_15680"/>
</dbReference>
<dbReference type="InterPro" id="IPR027995">
    <property type="entry name" value="Galactosyl_T_N"/>
</dbReference>
<feature type="domain" description="Galactosyltransferase C-terminal" evidence="12">
    <location>
        <begin position="253"/>
        <end position="329"/>
    </location>
</feature>
<dbReference type="GO" id="GO:0005794">
    <property type="term" value="C:Golgi apparatus"/>
    <property type="evidence" value="ECO:0007669"/>
    <property type="project" value="TreeGrafter"/>
</dbReference>
<dbReference type="Proteomes" id="UP000050795">
    <property type="component" value="Unassembled WGS sequence"/>
</dbReference>
<feature type="transmembrane region" description="Helical" evidence="11">
    <location>
        <begin position="12"/>
        <end position="30"/>
    </location>
</feature>
<comment type="similarity">
    <text evidence="3 11">Belongs to the glycosyltransferase 7 family.</text>
</comment>
<evidence type="ECO:0000256" key="7">
    <source>
        <dbReference type="ARBA" id="ARBA00022968"/>
    </source>
</evidence>
<keyword evidence="8 11" id="KW-1133">Transmembrane helix</keyword>
<organism evidence="14 15">
    <name type="scientific">Trichobilharzia regenti</name>
    <name type="common">Nasal bird schistosome</name>
    <dbReference type="NCBI Taxonomy" id="157069"/>
    <lineage>
        <taxon>Eukaryota</taxon>
        <taxon>Metazoa</taxon>
        <taxon>Spiralia</taxon>
        <taxon>Lophotrochozoa</taxon>
        <taxon>Platyhelminthes</taxon>
        <taxon>Trematoda</taxon>
        <taxon>Digenea</taxon>
        <taxon>Strigeidida</taxon>
        <taxon>Schistosomatoidea</taxon>
        <taxon>Schistosomatidae</taxon>
        <taxon>Trichobilharzia</taxon>
    </lineage>
</organism>
<reference evidence="15 16" key="2">
    <citation type="submission" date="2023-11" db="UniProtKB">
        <authorList>
            <consortium name="WormBaseParasite"/>
        </authorList>
    </citation>
    <scope>IDENTIFICATION</scope>
</reference>
<dbReference type="WBParaSite" id="TREG1_15680.1">
    <property type="protein sequence ID" value="TREG1_15680.1"/>
    <property type="gene ID" value="TREG1_15680"/>
</dbReference>
<protein>
    <recommendedName>
        <fullName evidence="11">Beta-1,4-galactosyltransferase</fullName>
        <ecNumber evidence="11">2.4.1.-</ecNumber>
    </recommendedName>
</protein>
<dbReference type="PANTHER" id="PTHR19300:SF57">
    <property type="entry name" value="BETA-1,4-N-ACETYLGALACTOSAMINYLTRANSFERASE"/>
    <property type="match status" value="1"/>
</dbReference>
<accession>A0AA85J7E1</accession>
<dbReference type="GO" id="GO:0016020">
    <property type="term" value="C:membrane"/>
    <property type="evidence" value="ECO:0007669"/>
    <property type="project" value="UniProtKB-SubCell"/>
</dbReference>
<dbReference type="Pfam" id="PF13733">
    <property type="entry name" value="Glyco_transf_7N"/>
    <property type="match status" value="1"/>
</dbReference>
<keyword evidence="7 11" id="KW-0735">Signal-anchor</keyword>
<evidence type="ECO:0000259" key="13">
    <source>
        <dbReference type="Pfam" id="PF13733"/>
    </source>
</evidence>
<keyword evidence="6 11" id="KW-0812">Transmembrane</keyword>
<dbReference type="Gene3D" id="3.90.550.10">
    <property type="entry name" value="Spore Coat Polysaccharide Biosynthesis Protein SpsA, Chain A"/>
    <property type="match status" value="1"/>
</dbReference>
<name>A0AA85J7E1_TRIRE</name>
<dbReference type="InterPro" id="IPR003859">
    <property type="entry name" value="Galactosyl_T"/>
</dbReference>
<keyword evidence="5 11" id="KW-0808">Transferase</keyword>
<dbReference type="PANTHER" id="PTHR19300">
    <property type="entry name" value="BETA-1,4-GALACTOSYLTRANSFERASE"/>
    <property type="match status" value="1"/>
</dbReference>
<dbReference type="InterPro" id="IPR027791">
    <property type="entry name" value="Galactosyl_T_C"/>
</dbReference>
<dbReference type="AlphaFoldDB" id="A0AA85J7E1"/>
<dbReference type="GO" id="GO:0005975">
    <property type="term" value="P:carbohydrate metabolic process"/>
    <property type="evidence" value="ECO:0007669"/>
    <property type="project" value="InterPro"/>
</dbReference>
<evidence type="ECO:0000256" key="3">
    <source>
        <dbReference type="ARBA" id="ARBA00005735"/>
    </source>
</evidence>
<evidence type="ECO:0000313" key="16">
    <source>
        <dbReference type="WBParaSite" id="TREG1_15680.2"/>
    </source>
</evidence>
<dbReference type="WBParaSite" id="TREG1_15680.2">
    <property type="protein sequence ID" value="TREG1_15680.2"/>
    <property type="gene ID" value="TREG1_15680"/>
</dbReference>
<evidence type="ECO:0000256" key="11">
    <source>
        <dbReference type="RuleBase" id="RU368121"/>
    </source>
</evidence>
<dbReference type="PRINTS" id="PR02050">
    <property type="entry name" value="B14GALTRFASE"/>
</dbReference>
<dbReference type="Pfam" id="PF02709">
    <property type="entry name" value="Glyco_transf_7C"/>
    <property type="match status" value="1"/>
</dbReference>
<evidence type="ECO:0000313" key="15">
    <source>
        <dbReference type="WBParaSite" id="TREG1_15680.1"/>
    </source>
</evidence>
<dbReference type="InterPro" id="IPR029044">
    <property type="entry name" value="Nucleotide-diphossugar_trans"/>
</dbReference>
<keyword evidence="14" id="KW-1185">Reference proteome</keyword>
<evidence type="ECO:0000313" key="14">
    <source>
        <dbReference type="Proteomes" id="UP000050795"/>
    </source>
</evidence>
<evidence type="ECO:0000259" key="12">
    <source>
        <dbReference type="Pfam" id="PF02709"/>
    </source>
</evidence>
<keyword evidence="9 11" id="KW-0472">Membrane</keyword>
<evidence type="ECO:0000256" key="4">
    <source>
        <dbReference type="ARBA" id="ARBA00022676"/>
    </source>
</evidence>
<dbReference type="EC" id="2.4.1.-" evidence="11"/>
<dbReference type="SUPFAM" id="SSF53448">
    <property type="entry name" value="Nucleotide-diphospho-sugar transferases"/>
    <property type="match status" value="1"/>
</dbReference>
<comment type="subcellular location">
    <subcellularLocation>
        <location evidence="1">Membrane</location>
        <topology evidence="1">Single-pass type II membrane protein</topology>
    </subcellularLocation>
</comment>
<evidence type="ECO:0000256" key="5">
    <source>
        <dbReference type="ARBA" id="ARBA00022679"/>
    </source>
</evidence>
<evidence type="ECO:0000256" key="2">
    <source>
        <dbReference type="ARBA" id="ARBA00004922"/>
    </source>
</evidence>
<evidence type="ECO:0000256" key="10">
    <source>
        <dbReference type="ARBA" id="ARBA00023180"/>
    </source>
</evidence>
<keyword evidence="4 11" id="KW-0328">Glycosyltransferase</keyword>
<reference evidence="14" key="1">
    <citation type="submission" date="2022-06" db="EMBL/GenBank/DDBJ databases">
        <authorList>
            <person name="Berger JAMES D."/>
            <person name="Berger JAMES D."/>
        </authorList>
    </citation>
    <scope>NUCLEOTIDE SEQUENCE [LARGE SCALE GENOMIC DNA]</scope>
</reference>
<proteinExistence type="inferred from homology"/>
<evidence type="ECO:0000256" key="6">
    <source>
        <dbReference type="ARBA" id="ARBA00022692"/>
    </source>
</evidence>
<sequence length="390" mass="44718">MQPSWVSSPLKLLILLLIFFGFMYVFYLVGMKSDEHGPIFVVNYTSVLDNQLKEMVVLFPFQVGCYRLKYDQVGRLQPSLNLLTWPQLEAKYASSQPRDYIVLNNSAENSDLKPLFGSLYTRYDAALPNVTSVSNESDESERVTEKHSLPKIWTPMGCSTSMSSAIIIPYRNRDEHLRIVTNHLHAFIRHQKIPYTIFVIEQTGKTKFNRGALLNAGFLEVSKLQEYSCFILHDVDKLPEDDRLTYTCNSRPTHFSSALSQNDYKVLYRDFFGGVVAFTREQFLEINGFSNLYEGWGGEDDDLLTRVSQSKYGVFRISTDIGRYYTLSHATDKLNEVNPDRYALLKNASARIKIDGLNTLDYSVISSQTMYNGLLHWISLDIPSVRKSHL</sequence>
<dbReference type="GO" id="GO:0008378">
    <property type="term" value="F:galactosyltransferase activity"/>
    <property type="evidence" value="ECO:0007669"/>
    <property type="project" value="TreeGrafter"/>
</dbReference>
<evidence type="ECO:0000256" key="9">
    <source>
        <dbReference type="ARBA" id="ARBA00023136"/>
    </source>
</evidence>